<dbReference type="Pfam" id="PF01261">
    <property type="entry name" value="AP_endonuc_2"/>
    <property type="match status" value="1"/>
</dbReference>
<dbReference type="InterPro" id="IPR050312">
    <property type="entry name" value="IolE/XylAMocC-like"/>
</dbReference>
<comment type="similarity">
    <text evidence="2">Belongs to the bacterial two-domain DSD family.</text>
</comment>
<dbReference type="InterPro" id="IPR036237">
    <property type="entry name" value="Xyl_isomerase-like_sf"/>
</dbReference>
<keyword evidence="4" id="KW-0670">Pyruvate</keyword>
<comment type="pathway">
    <text evidence="2">Aromatic compound metabolism; 3,4-dihydroxybenzoate biosynthesis.</text>
</comment>
<keyword evidence="4" id="KW-0413">Isomerase</keyword>
<dbReference type="GO" id="GO:0046565">
    <property type="term" value="F:3-dehydroshikimate dehydratase activity"/>
    <property type="evidence" value="ECO:0007669"/>
    <property type="project" value="UniProtKB-UniRule"/>
</dbReference>
<comment type="function">
    <text evidence="2">Catalyzes the conversion of 3-dehydroshikimate to protocatechuate (3,4-dihydroxybenzoate), a common intermediate of quinate and shikimate degradation pathways.</text>
</comment>
<dbReference type="Proteomes" id="UP000332515">
    <property type="component" value="Unassembled WGS sequence"/>
</dbReference>
<evidence type="ECO:0000259" key="3">
    <source>
        <dbReference type="PROSITE" id="PS51819"/>
    </source>
</evidence>
<comment type="cofactor">
    <cofactor evidence="2">
        <name>a divalent metal cation</name>
        <dbReference type="ChEBI" id="CHEBI:60240"/>
    </cofactor>
</comment>
<dbReference type="Gene3D" id="3.10.180.10">
    <property type="entry name" value="2,3-Dihydroxybiphenyl 1,2-Dioxygenase, domain 1"/>
    <property type="match status" value="2"/>
</dbReference>
<gene>
    <name evidence="4" type="ORF">F0357_19105</name>
</gene>
<dbReference type="HAMAP" id="MF_02238">
    <property type="entry name" value="DSD"/>
    <property type="match status" value="1"/>
</dbReference>
<evidence type="ECO:0000313" key="4">
    <source>
        <dbReference type="EMBL" id="MQT14726.1"/>
    </source>
</evidence>
<protein>
    <recommendedName>
        <fullName evidence="2">3-dehydroshikimate dehydratase</fullName>
        <shortName evidence="2">DSD</shortName>
        <ecNumber evidence="2">4.2.1.118</ecNumber>
    </recommendedName>
</protein>
<dbReference type="AlphaFoldDB" id="A0A6A7Y7D0"/>
<feature type="domain" description="VOC" evidence="3">
    <location>
        <begin position="292"/>
        <end position="411"/>
    </location>
</feature>
<dbReference type="GO" id="GO:0046279">
    <property type="term" value="P:3,4-dihydroxybenzoate biosynthetic process"/>
    <property type="evidence" value="ECO:0007669"/>
    <property type="project" value="UniProtKB-UniRule"/>
</dbReference>
<evidence type="ECO:0000256" key="1">
    <source>
        <dbReference type="ARBA" id="ARBA00022723"/>
    </source>
</evidence>
<feature type="binding site" evidence="2">
    <location>
        <position position="525"/>
    </location>
    <ligand>
        <name>Mg(2+)</name>
        <dbReference type="ChEBI" id="CHEBI:18420"/>
    </ligand>
</feature>
<organism evidence="4 5">
    <name type="scientific">Segnochrobactrum spirostomi</name>
    <dbReference type="NCBI Taxonomy" id="2608987"/>
    <lineage>
        <taxon>Bacteria</taxon>
        <taxon>Pseudomonadati</taxon>
        <taxon>Pseudomonadota</taxon>
        <taxon>Alphaproteobacteria</taxon>
        <taxon>Hyphomicrobiales</taxon>
        <taxon>Segnochrobactraceae</taxon>
        <taxon>Segnochrobactrum</taxon>
    </lineage>
</organism>
<dbReference type="InterPro" id="IPR013022">
    <property type="entry name" value="Xyl_isomerase-like_TIM-brl"/>
</dbReference>
<evidence type="ECO:0000313" key="5">
    <source>
        <dbReference type="Proteomes" id="UP000332515"/>
    </source>
</evidence>
<feature type="binding site" evidence="2">
    <location>
        <position position="603"/>
    </location>
    <ligand>
        <name>Mg(2+)</name>
        <dbReference type="ChEBI" id="CHEBI:18420"/>
    </ligand>
</feature>
<dbReference type="SUPFAM" id="SSF51658">
    <property type="entry name" value="Xylose isomerase-like"/>
    <property type="match status" value="1"/>
</dbReference>
<dbReference type="UniPathway" id="UPA00088"/>
<keyword evidence="1 2" id="KW-0479">Metal-binding</keyword>
<feature type="binding site" evidence="2">
    <location>
        <position position="134"/>
    </location>
    <ligand>
        <name>a divalent metal cation</name>
        <dbReference type="ChEBI" id="CHEBI:60240"/>
        <note>catalytic</note>
    </ligand>
</feature>
<dbReference type="InterPro" id="IPR043700">
    <property type="entry name" value="DSD"/>
</dbReference>
<feature type="binding site" evidence="2">
    <location>
        <position position="239"/>
    </location>
    <ligand>
        <name>a divalent metal cation</name>
        <dbReference type="ChEBI" id="CHEBI:60240"/>
        <note>catalytic</note>
    </ligand>
</feature>
<keyword evidence="5" id="KW-1185">Reference proteome</keyword>
<dbReference type="GO" id="GO:0016853">
    <property type="term" value="F:isomerase activity"/>
    <property type="evidence" value="ECO:0007669"/>
    <property type="project" value="UniProtKB-KW"/>
</dbReference>
<keyword evidence="2" id="KW-0456">Lyase</keyword>
<name>A0A6A7Y7D0_9HYPH</name>
<dbReference type="SUPFAM" id="SSF54593">
    <property type="entry name" value="Glyoxalase/Bleomycin resistance protein/Dihydroxybiphenyl dioxygenase"/>
    <property type="match status" value="1"/>
</dbReference>
<feature type="binding site" evidence="2">
    <location>
        <position position="165"/>
    </location>
    <ligand>
        <name>a divalent metal cation</name>
        <dbReference type="ChEBI" id="CHEBI:60240"/>
        <note>catalytic</note>
    </ligand>
</feature>
<dbReference type="Gene3D" id="3.20.20.150">
    <property type="entry name" value="Divalent-metal-dependent TIM barrel enzymes"/>
    <property type="match status" value="1"/>
</dbReference>
<dbReference type="EMBL" id="VWNA01000002">
    <property type="protein sequence ID" value="MQT14726.1"/>
    <property type="molecule type" value="Genomic_DNA"/>
</dbReference>
<sequence>MKTSIATVSLSGDLPEKLSAIARAGFDGVEIFENDFLAFDLSAREAGRLVREEGLEITLFQPFRDFEGLPEPLRGRAFDRAERKFDLMQELGADLLLVCSNVSPQALGGIDRAADDLAALGARAARRGLRIGYEALAWGRFVNDHRDAWEIVRRADHPAVGLILDSFHTLARGIDTASIRAIPADRLFLVQLADAPKLALDLLSWSRHFRTMPGQGDLPVADFLDAVRATGYDGVLSLEIFNDQFRAGSARAVAVDGKRSLLTLADRIGLADITATAKRAALPLPPRSAVERVEFVEFALDEASAAEFRRLIASLGFRRTGRHRSKEVEVWTQGAIALVVNAEREGFAHSFYITHGPGVCAWCLKVPDAEAAERRARGLLAAPFRQAVAAGEIEMPAVRGVGGSLIYFVDDTERARWREVDFDPVDPADEEVPDQDPADAGLVRVDHLSQSMDYDEMLSWLLYYSAILDVEKTPGQDVADPGGLTRSQVVATRDGALRVVLNASQSRRTLSGRFLSEFFGSGTQHIALATRDIFATAAALTARGLAPLPIPENYYEDLIARFALDDDLVERLRAGRILYDRDAAGGEYFQIYTRTFADRFFFEIVERRAYDAYGAPNAPIRLAAQARLAKPVAG</sequence>
<feature type="binding site" evidence="2">
    <location>
        <position position="191"/>
    </location>
    <ligand>
        <name>a divalent metal cation</name>
        <dbReference type="ChEBI" id="CHEBI:60240"/>
        <note>catalytic</note>
    </ligand>
</feature>
<dbReference type="InterPro" id="IPR037523">
    <property type="entry name" value="VOC_core"/>
</dbReference>
<dbReference type="PANTHER" id="PTHR12110">
    <property type="entry name" value="HYDROXYPYRUVATE ISOMERASE"/>
    <property type="match status" value="1"/>
</dbReference>
<dbReference type="PANTHER" id="PTHR12110:SF21">
    <property type="entry name" value="XYLOSE ISOMERASE-LIKE TIM BARREL DOMAIN-CONTAINING PROTEIN"/>
    <property type="match status" value="1"/>
</dbReference>
<proteinExistence type="inferred from homology"/>
<evidence type="ECO:0000256" key="2">
    <source>
        <dbReference type="HAMAP-Rule" id="MF_02238"/>
    </source>
</evidence>
<accession>A0A6A7Y7D0</accession>
<dbReference type="Pfam" id="PF14696">
    <property type="entry name" value="Glyoxalase_5"/>
    <property type="match status" value="1"/>
</dbReference>
<comment type="caution">
    <text evidence="4">The sequence shown here is derived from an EMBL/GenBank/DDBJ whole genome shotgun (WGS) entry which is preliminary data.</text>
</comment>
<dbReference type="InterPro" id="IPR041736">
    <property type="entry name" value="4OHPhenylPyrv_dOase_N"/>
</dbReference>
<comment type="catalytic activity">
    <reaction evidence="2">
        <text>3-dehydroshikimate = 3,4-dihydroxybenzoate + H2O</text>
        <dbReference type="Rhea" id="RHEA:24848"/>
        <dbReference type="ChEBI" id="CHEBI:15377"/>
        <dbReference type="ChEBI" id="CHEBI:16630"/>
        <dbReference type="ChEBI" id="CHEBI:36241"/>
        <dbReference type="EC" id="4.2.1.118"/>
    </reaction>
</comment>
<feature type="domain" description="VOC" evidence="3">
    <location>
        <begin position="444"/>
        <end position="594"/>
    </location>
</feature>
<dbReference type="PROSITE" id="PS51819">
    <property type="entry name" value="VOC"/>
    <property type="match status" value="2"/>
</dbReference>
<dbReference type="CDD" id="cd08342">
    <property type="entry name" value="HPPD_N_like"/>
    <property type="match status" value="1"/>
</dbReference>
<dbReference type="GO" id="GO:0046872">
    <property type="term" value="F:metal ion binding"/>
    <property type="evidence" value="ECO:0007669"/>
    <property type="project" value="UniProtKB-UniRule"/>
</dbReference>
<feature type="binding site" evidence="2">
    <location>
        <position position="447"/>
    </location>
    <ligand>
        <name>Mg(2+)</name>
        <dbReference type="ChEBI" id="CHEBI:18420"/>
    </ligand>
</feature>
<dbReference type="RefSeq" id="WP_153487842.1">
    <property type="nucleotide sequence ID" value="NZ_VWNA01000002.1"/>
</dbReference>
<reference evidence="4 5" key="1">
    <citation type="submission" date="2019-09" db="EMBL/GenBank/DDBJ databases">
        <title>Segnochrobactrum spirostomi gen. nov., sp. nov., isolated from the ciliate Spirostomum cf. yagiui and description of a novel family, Segnochrobactraceae fam. nov. within the order Rhizobiales of the class Alphaproteobacteria.</title>
        <authorList>
            <person name="Akter S."/>
            <person name="Shazib S.U.A."/>
            <person name="Shin M.K."/>
        </authorList>
    </citation>
    <scope>NUCLEOTIDE SEQUENCE [LARGE SCALE GENOMIC DNA]</scope>
    <source>
        <strain evidence="4 5">Sp-1</strain>
    </source>
</reference>
<dbReference type="InterPro" id="IPR029068">
    <property type="entry name" value="Glyas_Bleomycin-R_OHBP_Dase"/>
</dbReference>
<dbReference type="EC" id="4.2.1.118" evidence="2"/>